<feature type="transmembrane region" description="Helical" evidence="2">
    <location>
        <begin position="114"/>
        <end position="138"/>
    </location>
</feature>
<feature type="transmembrane region" description="Helical" evidence="2">
    <location>
        <begin position="681"/>
        <end position="703"/>
    </location>
</feature>
<feature type="transmembrane region" description="Helical" evidence="2">
    <location>
        <begin position="144"/>
        <end position="165"/>
    </location>
</feature>
<gene>
    <name evidence="3" type="primary">20</name>
    <name evidence="3" type="ORF">SEA_KISI_20</name>
</gene>
<reference evidence="3 4" key="1">
    <citation type="submission" date="2019-01" db="EMBL/GenBank/DDBJ databases">
        <authorList>
            <person name="Kinder M."/>
            <person name="Sitio E."/>
            <person name="Ackerson L."/>
            <person name="Anderson L."/>
            <person name="Cottrell A."/>
            <person name="Eggleston T."/>
            <person name="Kiefer A."/>
            <person name="Ukcamaj A."/>
            <person name="Vendrell P."/>
            <person name="Waytashek C."/>
            <person name="Yeo A."/>
            <person name="Braley A.B."/>
            <person name="Ettinger A.-S.H."/>
            <person name="Ettinger W.F."/>
            <person name="Anders K.R."/>
            <person name="Bradley K.W."/>
            <person name="Asai D.J."/>
            <person name="Bowman C.A."/>
            <person name="Russell D.A."/>
            <person name="Pope W.H."/>
            <person name="Jacobs-Sera D."/>
            <person name="Hendrix R.W."/>
            <person name="Hatfull G.F."/>
        </authorList>
    </citation>
    <scope>NUCLEOTIDE SEQUENCE [LARGE SCALE GENOMIC DNA]</scope>
</reference>
<keyword evidence="2" id="KW-0812">Transmembrane</keyword>
<dbReference type="GeneID" id="60324577"/>
<dbReference type="Proteomes" id="UP000290331">
    <property type="component" value="Segment"/>
</dbReference>
<feature type="transmembrane region" description="Helical" evidence="2">
    <location>
        <begin position="715"/>
        <end position="737"/>
    </location>
</feature>
<feature type="region of interest" description="Disordered" evidence="1">
    <location>
        <begin position="1130"/>
        <end position="1169"/>
    </location>
</feature>
<feature type="transmembrane region" description="Helical" evidence="2">
    <location>
        <begin position="172"/>
        <end position="197"/>
    </location>
</feature>
<keyword evidence="2" id="KW-1133">Transmembrane helix</keyword>
<feature type="transmembrane region" description="Helical" evidence="2">
    <location>
        <begin position="56"/>
        <end position="78"/>
    </location>
</feature>
<feature type="transmembrane region" description="Helical" evidence="2">
    <location>
        <begin position="540"/>
        <end position="569"/>
    </location>
</feature>
<evidence type="ECO:0000256" key="1">
    <source>
        <dbReference type="SAM" id="MobiDB-lite"/>
    </source>
</evidence>
<accession>A0A410TBM4</accession>
<feature type="transmembrane region" description="Helical" evidence="2">
    <location>
        <begin position="656"/>
        <end position="675"/>
    </location>
</feature>
<sequence length="1357" mass="137198">MAATYYLTVIPETSRVYEGIRRAAARADNITVHPKVDQRQAERDGRSYGERFKRGFSSAAAGIGAGLGAITGGFKLAGNAASSVVRHVGVVATTIGIAAKIARGFSVGLLASSAALRLVAGVSLARLAGALALLAGLASRLAKQVSRVTSAVLVLAAVGKALAFMERAAKGFALATVGASLAIGLASAAAVGLGAVLKGVWGFLLNVGAAAGVAAGAMVGILGPAIGVLKIGFKGLTDAAGTFTEQFKDADEAFNKMVGARMGPLLSAFRELRMGIVDTFSATLQPAFASLGTTLDGLKPRATELTGTLGQIGNDLAASLNSPDNAGAIDKMFAASNRFFQNFLGESGLTGLTGGLIQFASTAADTFAGTGKGINDTLLKAGEWLRNIDGQQMLNVFATLKASVVNAWNVIKPVLDGIRQIGQVTAPALAPGFKALGDAIAQAVPGLVQMAKILMPALSQVMERLAPVIPALVQAFTPWAGTLATIAPPLASIVAYLAPLSPLLLITVAAVKAMAVGMAVYNTAMLLAANATKIARTAWFLFNAAFIASPIGLIVVAVVALAAALYAFFTRTETGRKLWETMWTAIKSAAATAWEWIKNTLGKAWEQIQPGLQKIGEVAKQAFSALSNAIKTVWEFIKPAVEWLGRLWLTVAKLEFGAAIGALKMLGGVIGWLWQNVVVPAFNGIAATISAWWTGVQAVWNFVQPAIKGVGDVIMWLWQNVAVPAFGAIGAAVGAFWDGVKVVWDLFEGALDRVGKGVGVFKDGLVTAFNAVKDVITTVWGAIGGIWDKIVNGIGTVTDALKGAGGKVLGALGLDGAASGGYIAGGMARYADGGRINGPGTGTSDSILGFPAMVRVANGEFVTNAATTQAYLPLLQALNAGVPLDKILGGMLPRFAEGGLVSPDELVNFAQGVDGKPYVWGGTNWGDCSGAVSAIANYATGRDPFGSRFATATEGDELAKRGFQPGLGPTGSLQIGWYNGGEAGGHTAATLPDGTHFEMGGAAGKGQFGGSAVGADASQFTNQMHLPPESFTGLDGGAATIGGASSASGGSSGGGSYTAATSAQLSSSGKKVDSAKTSAKNADQGVDDATYRRDKAQQRLDEAKAKGKGVDDAQHSLDVSNRELVDAQERQAKAHDKVTEATNADTELRTKGKFKAGSGSGSSSEGGLTGADFGKTFVSGALESIGLDGSLFSNPLEWPTVKSLMAGINFAGGLLSGGAGADASAAGAATSPGGFAGGAADAVGLGGLLTSLAPGERNAAGDTAAAGWTAESGSPALAPGQFNPAVAGGGGSSVAAGALGAMSAFAPGAAEGQQHGAQQGAAPGPTGDVVFAGNVGMDPAALRGQFRSELNSRKRYT</sequence>
<feature type="region of interest" description="Disordered" evidence="1">
    <location>
        <begin position="1066"/>
        <end position="1092"/>
    </location>
</feature>
<evidence type="ECO:0000256" key="2">
    <source>
        <dbReference type="SAM" id="Phobius"/>
    </source>
</evidence>
<dbReference type="KEGG" id="vg:60324577"/>
<keyword evidence="2" id="KW-0472">Membrane</keyword>
<dbReference type="Gene3D" id="1.20.120.20">
    <property type="entry name" value="Apolipoprotein"/>
    <property type="match status" value="1"/>
</dbReference>
<feature type="region of interest" description="Disordered" evidence="1">
    <location>
        <begin position="1099"/>
        <end position="1118"/>
    </location>
</feature>
<evidence type="ECO:0000313" key="4">
    <source>
        <dbReference type="Proteomes" id="UP000290331"/>
    </source>
</evidence>
<keyword evidence="4" id="KW-1185">Reference proteome</keyword>
<dbReference type="EMBL" id="MK376955">
    <property type="protein sequence ID" value="QAU06438.1"/>
    <property type="molecule type" value="Genomic_DNA"/>
</dbReference>
<proteinExistence type="predicted"/>
<organism evidence="3 4">
    <name type="scientific">Mycobacterium phage KiSi</name>
    <dbReference type="NCBI Taxonomy" id="2507856"/>
    <lineage>
        <taxon>Viruses</taxon>
        <taxon>Duplodnaviria</taxon>
        <taxon>Heunggongvirae</taxon>
        <taxon>Uroviricota</taxon>
        <taxon>Caudoviricetes</taxon>
        <taxon>Weiservirinae</taxon>
        <taxon>Anayavirus</taxon>
        <taxon>Anayavirus kisi</taxon>
    </lineage>
</organism>
<feature type="compositionally biased region" description="Basic and acidic residues" evidence="1">
    <location>
        <begin position="1130"/>
        <end position="1139"/>
    </location>
</feature>
<dbReference type="RefSeq" id="YP_009953111.1">
    <property type="nucleotide sequence ID" value="NC_051619.1"/>
</dbReference>
<evidence type="ECO:0000313" key="3">
    <source>
        <dbReference type="EMBL" id="QAU06438.1"/>
    </source>
</evidence>
<protein>
    <submittedName>
        <fullName evidence="3">Tape measure protein</fullName>
    </submittedName>
</protein>
<feature type="compositionally biased region" description="Polar residues" evidence="1">
    <location>
        <begin position="1066"/>
        <end position="1081"/>
    </location>
</feature>
<name>A0A410TBM4_9CAUD</name>
<feature type="transmembrane region" description="Helical" evidence="2">
    <location>
        <begin position="503"/>
        <end position="528"/>
    </location>
</feature>
<feature type="transmembrane region" description="Helical" evidence="2">
    <location>
        <begin position="203"/>
        <end position="229"/>
    </location>
</feature>